<evidence type="ECO:0000313" key="1">
    <source>
        <dbReference type="EMBL" id="CAI9178986.1"/>
    </source>
</evidence>
<accession>A0ABN9A115</accession>
<organism evidence="1 2">
    <name type="scientific">Rangifer tarandus platyrhynchus</name>
    <name type="common">Svalbard reindeer</name>
    <dbReference type="NCBI Taxonomy" id="3082113"/>
    <lineage>
        <taxon>Eukaryota</taxon>
        <taxon>Metazoa</taxon>
        <taxon>Chordata</taxon>
        <taxon>Craniata</taxon>
        <taxon>Vertebrata</taxon>
        <taxon>Euteleostomi</taxon>
        <taxon>Mammalia</taxon>
        <taxon>Eutheria</taxon>
        <taxon>Laurasiatheria</taxon>
        <taxon>Artiodactyla</taxon>
        <taxon>Ruminantia</taxon>
        <taxon>Pecora</taxon>
        <taxon>Cervidae</taxon>
        <taxon>Odocoileinae</taxon>
        <taxon>Rangifer</taxon>
    </lineage>
</organism>
<reference evidence="1" key="1">
    <citation type="submission" date="2023-04" db="EMBL/GenBank/DDBJ databases">
        <authorList>
            <consortium name="ELIXIR-Norway"/>
        </authorList>
    </citation>
    <scope>NUCLEOTIDE SEQUENCE [LARGE SCALE GENOMIC DNA]</scope>
</reference>
<dbReference type="EMBL" id="OX459944">
    <property type="protein sequence ID" value="CAI9178986.1"/>
    <property type="molecule type" value="Genomic_DNA"/>
</dbReference>
<keyword evidence="2" id="KW-1185">Reference proteome</keyword>
<protein>
    <submittedName>
        <fullName evidence="1">Uncharacterized protein</fullName>
    </submittedName>
</protein>
<sequence length="243" mass="25327">MTPLLEAGRLWGVQKPVWGLRATEDLLAPGVPGCPFNRIREGSVELPTLMPKAGAWSTQHPLWGHSGGPFLQPRLPLLQQLRASSLCLGLRAFRGAAWAAFPGRISVRKVPVCPRAARSRAVGPGLLPGPPGPGLCVSGHELSGPSSAQEPLFLGQPPPAAPGLGLGRGPAVPGSSWQALDPPPLFRGARPPQQGAGAVWPSGTPQEFSDTAHAAVGARGAPLRAGRTLRAGHPGWRCVWLSH</sequence>
<name>A0ABN9A115_RANTA</name>
<dbReference type="Proteomes" id="UP001176941">
    <property type="component" value="Chromosome 8"/>
</dbReference>
<gene>
    <name evidence="1" type="ORF">MRATA1EN1_LOCUS27948</name>
</gene>
<evidence type="ECO:0000313" key="2">
    <source>
        <dbReference type="Proteomes" id="UP001176941"/>
    </source>
</evidence>
<proteinExistence type="predicted"/>